<dbReference type="GO" id="GO:0140359">
    <property type="term" value="F:ABC-type transporter activity"/>
    <property type="evidence" value="ECO:0007669"/>
    <property type="project" value="InterPro"/>
</dbReference>
<dbReference type="Pfam" id="PF00005">
    <property type="entry name" value="ABC_tran"/>
    <property type="match status" value="1"/>
</dbReference>
<dbReference type="GO" id="GO:0006635">
    <property type="term" value="P:fatty acid beta-oxidation"/>
    <property type="evidence" value="ECO:0007669"/>
    <property type="project" value="TreeGrafter"/>
</dbReference>
<accession>A0A9W8DJQ2</accession>
<dbReference type="PROSITE" id="PS00211">
    <property type="entry name" value="ABC_TRANSPORTER_1"/>
    <property type="match status" value="1"/>
</dbReference>
<feature type="domain" description="ABC transmembrane type-1" evidence="11">
    <location>
        <begin position="188"/>
        <end position="381"/>
    </location>
</feature>
<evidence type="ECO:0000259" key="11">
    <source>
        <dbReference type="PROSITE" id="PS50929"/>
    </source>
</evidence>
<dbReference type="GO" id="GO:0005524">
    <property type="term" value="F:ATP binding"/>
    <property type="evidence" value="ECO:0007669"/>
    <property type="project" value="UniProtKB-KW"/>
</dbReference>
<feature type="transmembrane region" description="Helical" evidence="9">
    <location>
        <begin position="358"/>
        <end position="379"/>
    </location>
</feature>
<sequence length="827" mass="90899">MSSFDFANGAPKTFTEGDRAPHYSLNWDMVKRIARLTRVQFRPPADVRRVYGSVLLPCVALILVAAANEVVVYYTGLIPSEYYSVLVAKDTNAFYPLLGRSLGIVVAAGLGQSLVTFAAGRYQVCTRLVLSHCIQTRYLRPLPTAAGGPVDGVAATEYNHHSRLPVPPTFSSPLYRIVDGHLVDNPDQRITQDVDKFAVASSQLLEQLVLSPILVIYYTVQTWEITGYFGPLLIYLFFVLGTIISRFLMTPVISLTWAQERQEGTYRFQHVHVRNHAGPLTMQRGHHYEHLRLNQALRLVTNWQRRIVNRRFWLNLSTNVFGYLGSILSYLVIAIPIFNGWYDGMDDPAQVASLVSKASFIAMYLIFRFTVIVQQAAAFSDYAGYVMRITQLLDTLEMLTTKDGAVSKPAETKVDSDEDSVVKFSVGSVAKHRTLVAGTTGTQVSPTATATTALAITIDHLDAVLPTGYTLFRDVTATIRVSDHLLVTGPNGCGKSTLIRILSGLWTAERGQISLPSSPALNVSSPPPGLPFLDQDALPRLPQPYHSWQPAVLFFSQQPYLPFGSLYDQIVYPNAAIDTLNDFEVPTTRPWVTKLTAACGIRQRHSSARRGSDSTGHAVRYADGLPYQAPPRTSSSHSSVGSGNGDYHHDPGHSMAGPTSGGPLDLKLAANRSSHEAVQPSNGQDPNLSDSDSNHRGPNIDARSPLPALISDPDLRHLLHRVGLGRLAHTLPLHEPFSATDWTTRLLSPGQQQRLVFARLLFLNPTFAVVDEPCSSIDAAGTADLYALAQRRGITFLSVSHQPDVLATFHRQHLAFDGEGSYMLSRI</sequence>
<gene>
    <name evidence="12" type="ORF">IWQ60_009558</name>
</gene>
<dbReference type="GO" id="GO:0015910">
    <property type="term" value="P:long-chain fatty acid import into peroxisome"/>
    <property type="evidence" value="ECO:0007669"/>
    <property type="project" value="TreeGrafter"/>
</dbReference>
<dbReference type="PROSITE" id="PS50893">
    <property type="entry name" value="ABC_TRANSPORTER_2"/>
    <property type="match status" value="1"/>
</dbReference>
<evidence type="ECO:0000256" key="4">
    <source>
        <dbReference type="ARBA" id="ARBA00022741"/>
    </source>
</evidence>
<name>A0A9W8DJQ2_9FUNG</name>
<evidence type="ECO:0008006" key="14">
    <source>
        <dbReference type="Google" id="ProtNLM"/>
    </source>
</evidence>
<keyword evidence="13" id="KW-1185">Reference proteome</keyword>
<keyword evidence="3 9" id="KW-0812">Transmembrane</keyword>
<dbReference type="GO" id="GO:0007031">
    <property type="term" value="P:peroxisome organization"/>
    <property type="evidence" value="ECO:0007669"/>
    <property type="project" value="TreeGrafter"/>
</dbReference>
<dbReference type="PANTHER" id="PTHR11384:SF59">
    <property type="entry name" value="LYSOSOMAL COBALAMIN TRANSPORTER ABCD4"/>
    <property type="match status" value="1"/>
</dbReference>
<dbReference type="SUPFAM" id="SSF52540">
    <property type="entry name" value="P-loop containing nucleoside triphosphate hydrolases"/>
    <property type="match status" value="2"/>
</dbReference>
<dbReference type="GO" id="GO:0005778">
    <property type="term" value="C:peroxisomal membrane"/>
    <property type="evidence" value="ECO:0007669"/>
    <property type="project" value="TreeGrafter"/>
</dbReference>
<evidence type="ECO:0000256" key="7">
    <source>
        <dbReference type="ARBA" id="ARBA00023136"/>
    </source>
</evidence>
<dbReference type="Gene3D" id="3.40.50.300">
    <property type="entry name" value="P-loop containing nucleotide triphosphate hydrolases"/>
    <property type="match status" value="2"/>
</dbReference>
<keyword evidence="6 9" id="KW-1133">Transmembrane helix</keyword>
<dbReference type="OrthoDB" id="422637at2759"/>
<feature type="region of interest" description="Disordered" evidence="8">
    <location>
        <begin position="623"/>
        <end position="708"/>
    </location>
</feature>
<evidence type="ECO:0000259" key="10">
    <source>
        <dbReference type="PROSITE" id="PS50893"/>
    </source>
</evidence>
<feature type="compositionally biased region" description="Polar residues" evidence="8">
    <location>
        <begin position="679"/>
        <end position="691"/>
    </location>
</feature>
<keyword evidence="5" id="KW-0067">ATP-binding</keyword>
<dbReference type="GO" id="GO:0005324">
    <property type="term" value="F:long-chain fatty acid transmembrane transporter activity"/>
    <property type="evidence" value="ECO:0007669"/>
    <property type="project" value="TreeGrafter"/>
</dbReference>
<evidence type="ECO:0000256" key="2">
    <source>
        <dbReference type="ARBA" id="ARBA00022448"/>
    </source>
</evidence>
<feature type="transmembrane region" description="Helical" evidence="9">
    <location>
        <begin position="232"/>
        <end position="258"/>
    </location>
</feature>
<evidence type="ECO:0000256" key="1">
    <source>
        <dbReference type="ARBA" id="ARBA00008575"/>
    </source>
</evidence>
<dbReference type="PANTHER" id="PTHR11384">
    <property type="entry name" value="ATP-BINDING CASSETTE, SUB-FAMILY D MEMBER"/>
    <property type="match status" value="1"/>
</dbReference>
<dbReference type="InterPro" id="IPR017871">
    <property type="entry name" value="ABC_transporter-like_CS"/>
</dbReference>
<dbReference type="InterPro" id="IPR011527">
    <property type="entry name" value="ABC1_TM_dom"/>
</dbReference>
<protein>
    <recommendedName>
        <fullName evidence="14">ABC transporter domain-containing protein</fullName>
    </recommendedName>
</protein>
<feature type="domain" description="ABC transporter" evidence="10">
    <location>
        <begin position="456"/>
        <end position="827"/>
    </location>
</feature>
<keyword evidence="7 9" id="KW-0472">Membrane</keyword>
<evidence type="ECO:0000313" key="13">
    <source>
        <dbReference type="Proteomes" id="UP001150569"/>
    </source>
</evidence>
<dbReference type="Gene3D" id="1.20.1560.10">
    <property type="entry name" value="ABC transporter type 1, transmembrane domain"/>
    <property type="match status" value="1"/>
</dbReference>
<evidence type="ECO:0000256" key="9">
    <source>
        <dbReference type="SAM" id="Phobius"/>
    </source>
</evidence>
<organism evidence="12 13">
    <name type="scientific">Tieghemiomyces parasiticus</name>
    <dbReference type="NCBI Taxonomy" id="78921"/>
    <lineage>
        <taxon>Eukaryota</taxon>
        <taxon>Fungi</taxon>
        <taxon>Fungi incertae sedis</taxon>
        <taxon>Zoopagomycota</taxon>
        <taxon>Kickxellomycotina</taxon>
        <taxon>Dimargaritomycetes</taxon>
        <taxon>Dimargaritales</taxon>
        <taxon>Dimargaritaceae</taxon>
        <taxon>Tieghemiomyces</taxon>
    </lineage>
</organism>
<dbReference type="EMBL" id="JANBPT010000811">
    <property type="protein sequence ID" value="KAJ1912677.1"/>
    <property type="molecule type" value="Genomic_DNA"/>
</dbReference>
<evidence type="ECO:0000256" key="6">
    <source>
        <dbReference type="ARBA" id="ARBA00022989"/>
    </source>
</evidence>
<feature type="transmembrane region" description="Helical" evidence="9">
    <location>
        <begin position="94"/>
        <end position="119"/>
    </location>
</feature>
<keyword evidence="2" id="KW-0813">Transport</keyword>
<dbReference type="AlphaFoldDB" id="A0A9W8DJQ2"/>
<dbReference type="InterPro" id="IPR003439">
    <property type="entry name" value="ABC_transporter-like_ATP-bd"/>
</dbReference>
<evidence type="ECO:0000313" key="12">
    <source>
        <dbReference type="EMBL" id="KAJ1912677.1"/>
    </source>
</evidence>
<reference evidence="12" key="1">
    <citation type="submission" date="2022-07" db="EMBL/GenBank/DDBJ databases">
        <title>Phylogenomic reconstructions and comparative analyses of Kickxellomycotina fungi.</title>
        <authorList>
            <person name="Reynolds N.K."/>
            <person name="Stajich J.E."/>
            <person name="Barry K."/>
            <person name="Grigoriev I.V."/>
            <person name="Crous P."/>
            <person name="Smith M.E."/>
        </authorList>
    </citation>
    <scope>NUCLEOTIDE SEQUENCE</scope>
    <source>
        <strain evidence="12">RSA 861</strain>
    </source>
</reference>
<dbReference type="SUPFAM" id="SSF90123">
    <property type="entry name" value="ABC transporter transmembrane region"/>
    <property type="match status" value="1"/>
</dbReference>
<dbReference type="InterPro" id="IPR050835">
    <property type="entry name" value="ABC_transporter_sub-D"/>
</dbReference>
<dbReference type="InterPro" id="IPR036640">
    <property type="entry name" value="ABC1_TM_sf"/>
</dbReference>
<dbReference type="InterPro" id="IPR003593">
    <property type="entry name" value="AAA+_ATPase"/>
</dbReference>
<feature type="transmembrane region" description="Helical" evidence="9">
    <location>
        <begin position="50"/>
        <end position="74"/>
    </location>
</feature>
<feature type="transmembrane region" description="Helical" evidence="9">
    <location>
        <begin position="312"/>
        <end position="338"/>
    </location>
</feature>
<dbReference type="Proteomes" id="UP001150569">
    <property type="component" value="Unassembled WGS sequence"/>
</dbReference>
<dbReference type="InterPro" id="IPR027417">
    <property type="entry name" value="P-loop_NTPase"/>
</dbReference>
<dbReference type="SMART" id="SM00382">
    <property type="entry name" value="AAA"/>
    <property type="match status" value="1"/>
</dbReference>
<evidence type="ECO:0000256" key="5">
    <source>
        <dbReference type="ARBA" id="ARBA00022840"/>
    </source>
</evidence>
<keyword evidence="4" id="KW-0547">Nucleotide-binding</keyword>
<comment type="caution">
    <text evidence="12">The sequence shown here is derived from an EMBL/GenBank/DDBJ whole genome shotgun (WGS) entry which is preliminary data.</text>
</comment>
<comment type="similarity">
    <text evidence="1">Belongs to the ABC transporter superfamily. ABCD family. Peroxisomal fatty acyl CoA transporter (TC 3.A.1.203) subfamily.</text>
</comment>
<evidence type="ECO:0000256" key="8">
    <source>
        <dbReference type="SAM" id="MobiDB-lite"/>
    </source>
</evidence>
<dbReference type="GO" id="GO:0042760">
    <property type="term" value="P:very long-chain fatty acid catabolic process"/>
    <property type="evidence" value="ECO:0007669"/>
    <property type="project" value="TreeGrafter"/>
</dbReference>
<dbReference type="PROSITE" id="PS50929">
    <property type="entry name" value="ABC_TM1F"/>
    <property type="match status" value="1"/>
</dbReference>
<proteinExistence type="inferred from homology"/>
<dbReference type="Pfam" id="PF06472">
    <property type="entry name" value="ABC_membrane_2"/>
    <property type="match status" value="1"/>
</dbReference>
<evidence type="ECO:0000256" key="3">
    <source>
        <dbReference type="ARBA" id="ARBA00022692"/>
    </source>
</evidence>
<dbReference type="GO" id="GO:0016887">
    <property type="term" value="F:ATP hydrolysis activity"/>
    <property type="evidence" value="ECO:0007669"/>
    <property type="project" value="InterPro"/>
</dbReference>